<dbReference type="PRINTS" id="PR00599">
    <property type="entry name" value="MAPEPTIDASE"/>
</dbReference>
<organism evidence="9 10">
    <name type="scientific">Brachybacterium muris UCD-AY4</name>
    <dbReference type="NCBI Taxonomy" id="1249481"/>
    <lineage>
        <taxon>Bacteria</taxon>
        <taxon>Bacillati</taxon>
        <taxon>Actinomycetota</taxon>
        <taxon>Actinomycetes</taxon>
        <taxon>Micrococcales</taxon>
        <taxon>Dermabacteraceae</taxon>
        <taxon>Brachybacterium</taxon>
    </lineage>
</organism>
<dbReference type="GO" id="GO:0004239">
    <property type="term" value="F:initiator methionyl aminopeptidase activity"/>
    <property type="evidence" value="ECO:0007669"/>
    <property type="project" value="UniProtKB-UniRule"/>
</dbReference>
<dbReference type="OrthoDB" id="9802055at2"/>
<feature type="binding site" evidence="6">
    <location>
        <position position="101"/>
    </location>
    <ligand>
        <name>a divalent metal cation</name>
        <dbReference type="ChEBI" id="CHEBI:60240"/>
        <label>1</label>
    </ligand>
</feature>
<feature type="binding site" evidence="6">
    <location>
        <position position="112"/>
    </location>
    <ligand>
        <name>a divalent metal cation</name>
        <dbReference type="ChEBI" id="CHEBI:60240"/>
        <label>2</label>
        <note>catalytic</note>
    </ligand>
</feature>
<keyword evidence="4 6" id="KW-0479">Metal-binding</keyword>
<accession>A0A022L0V7</accession>
<dbReference type="CDD" id="cd01086">
    <property type="entry name" value="MetAP1"/>
    <property type="match status" value="1"/>
</dbReference>
<dbReference type="InterPro" id="IPR001714">
    <property type="entry name" value="Pept_M24_MAP"/>
</dbReference>
<feature type="binding site" evidence="6">
    <location>
        <position position="212"/>
    </location>
    <ligand>
        <name>a divalent metal cation</name>
        <dbReference type="ChEBI" id="CHEBI:60240"/>
        <label>2</label>
        <note>catalytic</note>
    </ligand>
</feature>
<comment type="catalytic activity">
    <reaction evidence="6 7">
        <text>Release of N-terminal amino acids, preferentially methionine, from peptides and arylamides.</text>
        <dbReference type="EC" id="3.4.11.18"/>
    </reaction>
</comment>
<comment type="caution">
    <text evidence="9">The sequence shown here is derived from an EMBL/GenBank/DDBJ whole genome shotgun (WGS) entry which is preliminary data.</text>
</comment>
<dbReference type="GO" id="GO:0070006">
    <property type="term" value="F:metalloaminopeptidase activity"/>
    <property type="evidence" value="ECO:0007669"/>
    <property type="project" value="UniProtKB-UniRule"/>
</dbReference>
<feature type="binding site" evidence="6">
    <location>
        <position position="179"/>
    </location>
    <ligand>
        <name>a divalent metal cation</name>
        <dbReference type="ChEBI" id="CHEBI:60240"/>
        <label>2</label>
        <note>catalytic</note>
    </ligand>
</feature>
<dbReference type="InterPro" id="IPR036005">
    <property type="entry name" value="Creatinase/aminopeptidase-like"/>
</dbReference>
<evidence type="ECO:0000313" key="9">
    <source>
        <dbReference type="EMBL" id="EYT51112.1"/>
    </source>
</evidence>
<evidence type="ECO:0000256" key="2">
    <source>
        <dbReference type="ARBA" id="ARBA00022438"/>
    </source>
</evidence>
<dbReference type="PROSITE" id="PS00680">
    <property type="entry name" value="MAP_1"/>
    <property type="match status" value="1"/>
</dbReference>
<dbReference type="EC" id="3.4.11.18" evidence="6 7"/>
<dbReference type="EMBL" id="AORC01000002">
    <property type="protein sequence ID" value="EYT51112.1"/>
    <property type="molecule type" value="Genomic_DNA"/>
</dbReference>
<evidence type="ECO:0000256" key="1">
    <source>
        <dbReference type="ARBA" id="ARBA00002521"/>
    </source>
</evidence>
<evidence type="ECO:0000256" key="4">
    <source>
        <dbReference type="ARBA" id="ARBA00022723"/>
    </source>
</evidence>
<evidence type="ECO:0000313" key="10">
    <source>
        <dbReference type="Proteomes" id="UP000019754"/>
    </source>
</evidence>
<feature type="binding site" evidence="6">
    <location>
        <position position="243"/>
    </location>
    <ligand>
        <name>a divalent metal cation</name>
        <dbReference type="ChEBI" id="CHEBI:60240"/>
        <label>1</label>
    </ligand>
</feature>
<feature type="binding site" evidence="6">
    <location>
        <position position="186"/>
    </location>
    <ligand>
        <name>substrate</name>
    </ligand>
</feature>
<dbReference type="RefSeq" id="WP_017824542.1">
    <property type="nucleotide sequence ID" value="NZ_KB403091.1"/>
</dbReference>
<feature type="binding site" evidence="6">
    <location>
        <position position="243"/>
    </location>
    <ligand>
        <name>a divalent metal cation</name>
        <dbReference type="ChEBI" id="CHEBI:60240"/>
        <label>2</label>
        <note>catalytic</note>
    </ligand>
</feature>
<dbReference type="HAMAP" id="MF_01974">
    <property type="entry name" value="MetAP_1"/>
    <property type="match status" value="1"/>
</dbReference>
<reference evidence="9 10" key="1">
    <citation type="journal article" date="2013" name="Genome Announc.">
        <title>Draft genome sequence of an Actinobacterium, Brachybacterium muris strain UCD-AY4.</title>
        <authorList>
            <person name="Lo J.R."/>
            <person name="Lang J.M."/>
            <person name="Darling A.E."/>
            <person name="Eisen J.A."/>
            <person name="Coil D.A."/>
        </authorList>
    </citation>
    <scope>NUCLEOTIDE SEQUENCE [LARGE SCALE GENOMIC DNA]</scope>
    <source>
        <strain evidence="9 10">UCD-AY4</strain>
    </source>
</reference>
<evidence type="ECO:0000259" key="8">
    <source>
        <dbReference type="Pfam" id="PF00557"/>
    </source>
</evidence>
<dbReference type="NCBIfam" id="TIGR00500">
    <property type="entry name" value="met_pdase_I"/>
    <property type="match status" value="1"/>
</dbReference>
<comment type="cofactor">
    <cofactor evidence="6">
        <name>Co(2+)</name>
        <dbReference type="ChEBI" id="CHEBI:48828"/>
    </cofactor>
    <cofactor evidence="6">
        <name>Zn(2+)</name>
        <dbReference type="ChEBI" id="CHEBI:29105"/>
    </cofactor>
    <cofactor evidence="6">
        <name>Mn(2+)</name>
        <dbReference type="ChEBI" id="CHEBI:29035"/>
    </cofactor>
    <cofactor evidence="6">
        <name>Fe(2+)</name>
        <dbReference type="ChEBI" id="CHEBI:29033"/>
    </cofactor>
    <text evidence="6">Binds 2 divalent metal cations per subunit. Has a high-affinity and a low affinity metal-binding site. The true nature of the physiological cofactor is under debate. The enzyme is active with cobalt, zinc, manganese or divalent iron ions. Most likely, methionine aminopeptidases function as mononuclear Fe(2+)-metalloproteases under physiological conditions, and the catalytically relevant metal-binding site has been assigned to the histidine-containing high-affinity site.</text>
</comment>
<keyword evidence="2 6" id="KW-0031">Aminopeptidase</keyword>
<keyword evidence="3 6" id="KW-0645">Protease</keyword>
<dbReference type="STRING" id="1249481.D641_0101185"/>
<comment type="function">
    <text evidence="1 6">Removes the N-terminal methionine from nascent proteins. The N-terminal methionine is often cleaved when the second residue in the primary sequence is small and uncharged (Met-Ala-, Cys, Gly, Pro, Ser, Thr, or Val). Requires deformylation of the N(alpha)-formylated initiator methionine before it can be hydrolyzed.</text>
</comment>
<dbReference type="PANTHER" id="PTHR43330">
    <property type="entry name" value="METHIONINE AMINOPEPTIDASE"/>
    <property type="match status" value="1"/>
</dbReference>
<gene>
    <name evidence="6" type="primary">map</name>
    <name evidence="9" type="ORF">D641_0101185</name>
</gene>
<keyword evidence="5 6" id="KW-0378">Hydrolase</keyword>
<keyword evidence="10" id="KW-1185">Reference proteome</keyword>
<feature type="domain" description="Peptidase M24" evidence="8">
    <location>
        <begin position="19"/>
        <end position="249"/>
    </location>
</feature>
<dbReference type="Proteomes" id="UP000019754">
    <property type="component" value="Unassembled WGS sequence"/>
</dbReference>
<dbReference type="HOGENOM" id="CLU_015857_0_1_11"/>
<dbReference type="GO" id="GO:0005829">
    <property type="term" value="C:cytosol"/>
    <property type="evidence" value="ECO:0007669"/>
    <property type="project" value="TreeGrafter"/>
</dbReference>
<dbReference type="Pfam" id="PF00557">
    <property type="entry name" value="Peptidase_M24"/>
    <property type="match status" value="1"/>
</dbReference>
<evidence type="ECO:0000256" key="5">
    <source>
        <dbReference type="ARBA" id="ARBA00022801"/>
    </source>
</evidence>
<feature type="binding site" evidence="6">
    <location>
        <position position="112"/>
    </location>
    <ligand>
        <name>a divalent metal cation</name>
        <dbReference type="ChEBI" id="CHEBI:60240"/>
        <label>1</label>
    </ligand>
</feature>
<dbReference type="InterPro" id="IPR002467">
    <property type="entry name" value="Pept_M24A_MAP1"/>
</dbReference>
<dbReference type="AlphaFoldDB" id="A0A022L0V7"/>
<dbReference type="SUPFAM" id="SSF55920">
    <property type="entry name" value="Creatinase/aminopeptidase"/>
    <property type="match status" value="1"/>
</dbReference>
<dbReference type="GO" id="GO:0006508">
    <property type="term" value="P:proteolysis"/>
    <property type="evidence" value="ECO:0007669"/>
    <property type="project" value="UniProtKB-KW"/>
</dbReference>
<evidence type="ECO:0000256" key="7">
    <source>
        <dbReference type="RuleBase" id="RU003653"/>
    </source>
</evidence>
<protein>
    <recommendedName>
        <fullName evidence="6 7">Methionine aminopeptidase</fullName>
        <shortName evidence="6">MAP</shortName>
        <shortName evidence="6">MetAP</shortName>
        <ecNumber evidence="6 7">3.4.11.18</ecNumber>
    </recommendedName>
    <alternativeName>
        <fullName evidence="6">Peptidase M</fullName>
    </alternativeName>
</protein>
<comment type="similarity">
    <text evidence="6">Belongs to the peptidase M24A family. Methionine aminopeptidase type 1 subfamily.</text>
</comment>
<dbReference type="Gene3D" id="3.90.230.10">
    <property type="entry name" value="Creatinase/methionine aminopeptidase superfamily"/>
    <property type="match status" value="1"/>
</dbReference>
<comment type="subunit">
    <text evidence="6">Monomer.</text>
</comment>
<dbReference type="GO" id="GO:0046872">
    <property type="term" value="F:metal ion binding"/>
    <property type="evidence" value="ECO:0007669"/>
    <property type="project" value="UniProtKB-UniRule"/>
</dbReference>
<name>A0A022L0V7_9MICO</name>
<feature type="binding site" evidence="6">
    <location>
        <position position="84"/>
    </location>
    <ligand>
        <name>substrate</name>
    </ligand>
</feature>
<proteinExistence type="inferred from homology"/>
<dbReference type="InterPro" id="IPR000994">
    <property type="entry name" value="Pept_M24"/>
</dbReference>
<sequence>MSVLRRERVELKTPEQIAVMRRSGMLLSQVHDMLGEQIRPGITTGELDTLAEAMIREHGATPNFLGYHGFPASLCISVNDVVVHGIPGDQVLAEGDVVSIDAGLIIEGWHSDAARTHIVGTPRREADVDLVRITRQALWAGIAALATAQRVGEIGEAIEDFVAAEAGETLSHLEDFGGHGIGTAMHQPPDVMNYRTRSRGPKVRPGMCLAIEPILIQGPGDWVLEDDDWTVRATGGGRSAHWEHSVAVTSEGILVLTAADGGREELAALGVTIAPDPLTR</sequence>
<dbReference type="PANTHER" id="PTHR43330:SF27">
    <property type="entry name" value="METHIONINE AMINOPEPTIDASE"/>
    <property type="match status" value="1"/>
</dbReference>
<evidence type="ECO:0000256" key="3">
    <source>
        <dbReference type="ARBA" id="ARBA00022670"/>
    </source>
</evidence>
<evidence type="ECO:0000256" key="6">
    <source>
        <dbReference type="HAMAP-Rule" id="MF_01974"/>
    </source>
</evidence>